<dbReference type="AlphaFoldDB" id="A0A7Z0QUA5"/>
<keyword evidence="2" id="KW-1185">Reference proteome</keyword>
<proteinExistence type="predicted"/>
<dbReference type="EMBL" id="JACCJZ010000019">
    <property type="protein sequence ID" value="NYZ63558.1"/>
    <property type="molecule type" value="Genomic_DNA"/>
</dbReference>
<gene>
    <name evidence="1" type="ORF">H0E82_12425</name>
</gene>
<comment type="caution">
    <text evidence="1">The sequence shown here is derived from an EMBL/GenBank/DDBJ whole genome shotgun (WGS) entry which is preliminary data.</text>
</comment>
<evidence type="ECO:0000313" key="1">
    <source>
        <dbReference type="EMBL" id="NYZ63558.1"/>
    </source>
</evidence>
<dbReference type="Proteomes" id="UP000589896">
    <property type="component" value="Unassembled WGS sequence"/>
</dbReference>
<name>A0A7Z0QUA5_9GAMM</name>
<accession>A0A7Z0QUA5</accession>
<organism evidence="1 2">
    <name type="scientific">Luteimonas deserti</name>
    <dbReference type="NCBI Taxonomy" id="2752306"/>
    <lineage>
        <taxon>Bacteria</taxon>
        <taxon>Pseudomonadati</taxon>
        <taxon>Pseudomonadota</taxon>
        <taxon>Gammaproteobacteria</taxon>
        <taxon>Lysobacterales</taxon>
        <taxon>Lysobacteraceae</taxon>
        <taxon>Luteimonas</taxon>
    </lineage>
</organism>
<dbReference type="RefSeq" id="WP_180545777.1">
    <property type="nucleotide sequence ID" value="NZ_JACCJZ010000019.1"/>
</dbReference>
<protein>
    <submittedName>
        <fullName evidence="1">Uncharacterized protein</fullName>
    </submittedName>
</protein>
<reference evidence="1 2" key="1">
    <citation type="submission" date="2020-07" db="EMBL/GenBank/DDBJ databases">
        <title>isolation of Luteimonas sp. SJ-16.</title>
        <authorList>
            <person name="Huang X.-X."/>
            <person name="Xu L."/>
            <person name="Sun J.-Q."/>
        </authorList>
    </citation>
    <scope>NUCLEOTIDE SEQUENCE [LARGE SCALE GENOMIC DNA]</scope>
    <source>
        <strain evidence="1 2">SJ-16</strain>
    </source>
</reference>
<sequence length="65" mass="7155">MNARFDCPFPAAWTADELADSVSRPVSSLFVSGIPLAPDATRRSTGARLRTRPLDRGLPVLFRVR</sequence>
<evidence type="ECO:0000313" key="2">
    <source>
        <dbReference type="Proteomes" id="UP000589896"/>
    </source>
</evidence>